<reference evidence="2 3" key="1">
    <citation type="submission" date="2020-07" db="EMBL/GenBank/DDBJ databases">
        <title>Definition of the novel symbiovar canariense within Mesorhizobium novociceri, a new species of genus Mesorhizobium nodulating Cicer canariense in the Caldera de Taburiente National Park (La Palma, Canary Islands).</title>
        <authorList>
            <person name="Leon-Barrios M."/>
            <person name="Perez-Yepez J."/>
            <person name="Flores-Felix J.D."/>
            <person name="Ramirez-Baena M.H."/>
            <person name="Pulido-Suarez L."/>
            <person name="Igual J.M."/>
            <person name="Velazquez E."/>
            <person name="Peix A."/>
        </authorList>
    </citation>
    <scope>NUCLEOTIDE SEQUENCE [LARGE SCALE GENOMIC DNA]</scope>
    <source>
        <strain evidence="2 3">CCANP35</strain>
    </source>
</reference>
<name>A0A838AXU2_9HYPH</name>
<dbReference type="AlphaFoldDB" id="A0A838AXU2"/>
<keyword evidence="1" id="KW-1133">Transmembrane helix</keyword>
<proteinExistence type="predicted"/>
<evidence type="ECO:0000256" key="1">
    <source>
        <dbReference type="SAM" id="Phobius"/>
    </source>
</evidence>
<organism evidence="2 3">
    <name type="scientific">Mesorhizobium neociceri</name>
    <dbReference type="NCBI Taxonomy" id="1307853"/>
    <lineage>
        <taxon>Bacteria</taxon>
        <taxon>Pseudomonadati</taxon>
        <taxon>Pseudomonadota</taxon>
        <taxon>Alphaproteobacteria</taxon>
        <taxon>Hyphomicrobiales</taxon>
        <taxon>Phyllobacteriaceae</taxon>
        <taxon>Mesorhizobium</taxon>
    </lineage>
</organism>
<feature type="transmembrane region" description="Helical" evidence="1">
    <location>
        <begin position="57"/>
        <end position="76"/>
    </location>
</feature>
<comment type="caution">
    <text evidence="2">The sequence shown here is derived from an EMBL/GenBank/DDBJ whole genome shotgun (WGS) entry which is preliminary data.</text>
</comment>
<dbReference type="RefSeq" id="WP_181056175.1">
    <property type="nucleotide sequence ID" value="NZ_JACDTY010000001.1"/>
</dbReference>
<protein>
    <submittedName>
        <fullName evidence="2">Uncharacterized protein</fullName>
    </submittedName>
</protein>
<keyword evidence="1" id="KW-0812">Transmembrane</keyword>
<dbReference type="Proteomes" id="UP000558284">
    <property type="component" value="Unassembled WGS sequence"/>
</dbReference>
<keyword evidence="3" id="KW-1185">Reference proteome</keyword>
<evidence type="ECO:0000313" key="3">
    <source>
        <dbReference type="Proteomes" id="UP000558284"/>
    </source>
</evidence>
<sequence length="77" mass="8749">MARVPSKIVRFLVWCTADSGNRNDIVNTLDERFGELYDEFGPAYAHFWSFSQALRSLPYGLIVNILQIAVTIWAIGN</sequence>
<evidence type="ECO:0000313" key="2">
    <source>
        <dbReference type="EMBL" id="MBA1139358.1"/>
    </source>
</evidence>
<gene>
    <name evidence="2" type="ORF">H0241_03670</name>
</gene>
<accession>A0A838AXU2</accession>
<keyword evidence="1" id="KW-0472">Membrane</keyword>
<dbReference type="EMBL" id="JACDTY010000001">
    <property type="protein sequence ID" value="MBA1139358.1"/>
    <property type="molecule type" value="Genomic_DNA"/>
</dbReference>